<proteinExistence type="predicted"/>
<keyword evidence="2" id="KW-1185">Reference proteome</keyword>
<comment type="caution">
    <text evidence="1">The sequence shown here is derived from an EMBL/GenBank/DDBJ whole genome shotgun (WGS) entry which is preliminary data.</text>
</comment>
<dbReference type="AlphaFoldDB" id="A0A8I0LG35"/>
<sequence length="61" mass="6920">MGKSMTKVRKRLESGKVKKKCCKDNPRCSSCPTVAHRLRKAGALELDDAALRKALKHARRW</sequence>
<evidence type="ECO:0000313" key="2">
    <source>
        <dbReference type="Proteomes" id="UP000650224"/>
    </source>
</evidence>
<dbReference type="Proteomes" id="UP000650224">
    <property type="component" value="Unassembled WGS sequence"/>
</dbReference>
<gene>
    <name evidence="1" type="ORF">H9627_10260</name>
</gene>
<accession>A0A8I0LG35</accession>
<dbReference type="EMBL" id="JACSPR010000007">
    <property type="protein sequence ID" value="MBD8030694.1"/>
    <property type="molecule type" value="Genomic_DNA"/>
</dbReference>
<dbReference type="RefSeq" id="WP_191733948.1">
    <property type="nucleotide sequence ID" value="NZ_JACSPR010000007.1"/>
</dbReference>
<evidence type="ECO:0000313" key="1">
    <source>
        <dbReference type="EMBL" id="MBD8030694.1"/>
    </source>
</evidence>
<protein>
    <submittedName>
        <fullName evidence="1">Uncharacterized protein</fullName>
    </submittedName>
</protein>
<organism evidence="1 2">
    <name type="scientific">Corynebacterium gallinarum</name>
    <dbReference type="NCBI Taxonomy" id="2762214"/>
    <lineage>
        <taxon>Bacteria</taxon>
        <taxon>Bacillati</taxon>
        <taxon>Actinomycetota</taxon>
        <taxon>Actinomycetes</taxon>
        <taxon>Mycobacteriales</taxon>
        <taxon>Corynebacteriaceae</taxon>
        <taxon>Corynebacterium</taxon>
    </lineage>
</organism>
<name>A0A8I0LG35_9CORY</name>
<reference evidence="1 2" key="1">
    <citation type="submission" date="2020-08" db="EMBL/GenBank/DDBJ databases">
        <title>A Genomic Blueprint of the Chicken Gut Microbiome.</title>
        <authorList>
            <person name="Gilroy R."/>
            <person name="Ravi A."/>
            <person name="Getino M."/>
            <person name="Pursley I."/>
            <person name="Horton D.L."/>
            <person name="Alikhan N.-F."/>
            <person name="Baker D."/>
            <person name="Gharbi K."/>
            <person name="Hall N."/>
            <person name="Watson M."/>
            <person name="Adriaenssens E.M."/>
            <person name="Foster-Nyarko E."/>
            <person name="Jarju S."/>
            <person name="Secka A."/>
            <person name="Antonio M."/>
            <person name="Oren A."/>
            <person name="Chaudhuri R."/>
            <person name="La Ragione R.M."/>
            <person name="Hildebrand F."/>
            <person name="Pallen M.J."/>
        </authorList>
    </citation>
    <scope>NUCLEOTIDE SEQUENCE [LARGE SCALE GENOMIC DNA]</scope>
    <source>
        <strain evidence="1 2">Sa1YVA5</strain>
    </source>
</reference>